<keyword evidence="4 7" id="KW-1133">Transmembrane helix</keyword>
<feature type="transmembrane region" description="Helical" evidence="7">
    <location>
        <begin position="407"/>
        <end position="428"/>
    </location>
</feature>
<dbReference type="InterPro" id="IPR036259">
    <property type="entry name" value="MFS_trans_sf"/>
</dbReference>
<feature type="transmembrane region" description="Helical" evidence="7">
    <location>
        <begin position="115"/>
        <end position="133"/>
    </location>
</feature>
<dbReference type="Gene3D" id="1.20.1250.20">
    <property type="entry name" value="MFS general substrate transporter like domains"/>
    <property type="match status" value="1"/>
</dbReference>
<feature type="transmembrane region" description="Helical" evidence="7">
    <location>
        <begin position="189"/>
        <end position="212"/>
    </location>
</feature>
<evidence type="ECO:0000256" key="6">
    <source>
        <dbReference type="SAM" id="MobiDB-lite"/>
    </source>
</evidence>
<reference evidence="8" key="1">
    <citation type="submission" date="2021-02" db="EMBL/GenBank/DDBJ databases">
        <authorList>
            <person name="Bekaert M."/>
        </authorList>
    </citation>
    <scope>NUCLEOTIDE SEQUENCE</scope>
    <source>
        <strain evidence="8">IoA-00</strain>
    </source>
</reference>
<feature type="compositionally biased region" description="Low complexity" evidence="6">
    <location>
        <begin position="8"/>
        <end position="24"/>
    </location>
</feature>
<dbReference type="SUPFAM" id="SSF103473">
    <property type="entry name" value="MFS general substrate transporter"/>
    <property type="match status" value="1"/>
</dbReference>
<evidence type="ECO:0000256" key="5">
    <source>
        <dbReference type="ARBA" id="ARBA00023136"/>
    </source>
</evidence>
<evidence type="ECO:0000313" key="9">
    <source>
        <dbReference type="Proteomes" id="UP000675881"/>
    </source>
</evidence>
<evidence type="ECO:0000256" key="2">
    <source>
        <dbReference type="ARBA" id="ARBA00022448"/>
    </source>
</evidence>
<feature type="transmembrane region" description="Helical" evidence="7">
    <location>
        <begin position="304"/>
        <end position="321"/>
    </location>
</feature>
<keyword evidence="5 7" id="KW-0472">Membrane</keyword>
<keyword evidence="3 7" id="KW-0812">Transmembrane</keyword>
<feature type="transmembrane region" description="Helical" evidence="7">
    <location>
        <begin position="164"/>
        <end position="183"/>
    </location>
</feature>
<evidence type="ECO:0000256" key="1">
    <source>
        <dbReference type="ARBA" id="ARBA00004141"/>
    </source>
</evidence>
<dbReference type="AlphaFoldDB" id="A0A7R8H5K5"/>
<comment type="subcellular location">
    <subcellularLocation>
        <location evidence="1">Membrane</location>
        <topology evidence="1">Multi-pass membrane protein</topology>
    </subcellularLocation>
</comment>
<accession>A0A7R8H5K5</accession>
<dbReference type="OrthoDB" id="446368at2759"/>
<dbReference type="PANTHER" id="PTHR23506:SF26">
    <property type="entry name" value="MFS-TYPE TRANSPORTER SLC18B1"/>
    <property type="match status" value="1"/>
</dbReference>
<dbReference type="Pfam" id="PF07690">
    <property type="entry name" value="MFS_1"/>
    <property type="match status" value="1"/>
</dbReference>
<keyword evidence="9" id="KW-1185">Reference proteome</keyword>
<proteinExistence type="predicted"/>
<name>A0A7R8H5K5_LEPSM</name>
<dbReference type="EMBL" id="HG994581">
    <property type="protein sequence ID" value="CAF2878004.1"/>
    <property type="molecule type" value="Genomic_DNA"/>
</dbReference>
<dbReference type="Proteomes" id="UP000675881">
    <property type="component" value="Chromosome 2"/>
</dbReference>
<evidence type="ECO:0000313" key="8">
    <source>
        <dbReference type="EMBL" id="CAF2878004.1"/>
    </source>
</evidence>
<feature type="region of interest" description="Disordered" evidence="6">
    <location>
        <begin position="1"/>
        <end position="38"/>
    </location>
</feature>
<feature type="transmembrane region" description="Helical" evidence="7">
    <location>
        <begin position="46"/>
        <end position="67"/>
    </location>
</feature>
<sequence length="547" mass="59929">MDNIVPRSPSLASASTSSSSGYSSEDVNDNHPGSRKRKKSEWTLQTWSNLIVFAVSEVLGGITYSLLSPFYTQEAQSKGMTVSETGMVYSVAFITTIIFAPIFGKHISRIGSKQLFIGGTFLAGTTNILFGLLEWPFFSSIYPLAAQAVDVSSRSIVLSVMETMFGIGLMIGPLIGGLLYELGGFCLPFVISGSILFICSIISSHILSVKYTNQSHQGRDSSKAFKESSFTELLKIPSIFLTNLVLCCTSMSVSWYLPSLQPFLVKKFDMGPVAVGIMFMLDGATYAVFSPIWGYLLSRGLKPIVALSVGCCCIIVGYSFLGPLPLLPFIPDSIYFVGMGLLIHGCGTAANFITTLTFMMSKSVESGASDSEQTRSMITSLWFINECVGGYIGSSLGGIIYDKIGFEWGTLIIETTMIINLFVIVPILHHQNLIKTSKFDDEDRRVLLPPSQNNSSQINRPYEPWGITSTWKEAYLNFYDAVALCKIVGGGKLASQVTDYDSAKQHCLYVRGDVPQVLFEKAMINATNGLQLMEVSYKFLVEDGKWK</sequence>
<keyword evidence="2" id="KW-0813">Transport</keyword>
<dbReference type="GO" id="GO:0022857">
    <property type="term" value="F:transmembrane transporter activity"/>
    <property type="evidence" value="ECO:0007669"/>
    <property type="project" value="InterPro"/>
</dbReference>
<feature type="transmembrane region" description="Helical" evidence="7">
    <location>
        <begin position="87"/>
        <end position="103"/>
    </location>
</feature>
<evidence type="ECO:0000256" key="7">
    <source>
        <dbReference type="SAM" id="Phobius"/>
    </source>
</evidence>
<feature type="transmembrane region" description="Helical" evidence="7">
    <location>
        <begin position="381"/>
        <end position="401"/>
    </location>
</feature>
<dbReference type="PANTHER" id="PTHR23506">
    <property type="entry name" value="GH10249P"/>
    <property type="match status" value="1"/>
</dbReference>
<protein>
    <submittedName>
        <fullName evidence="8">(salmon louse) hypothetical protein</fullName>
    </submittedName>
</protein>
<feature type="transmembrane region" description="Helical" evidence="7">
    <location>
        <begin position="277"/>
        <end position="297"/>
    </location>
</feature>
<evidence type="ECO:0000256" key="4">
    <source>
        <dbReference type="ARBA" id="ARBA00022989"/>
    </source>
</evidence>
<dbReference type="InterPro" id="IPR011701">
    <property type="entry name" value="MFS"/>
</dbReference>
<feature type="transmembrane region" description="Helical" evidence="7">
    <location>
        <begin position="333"/>
        <end position="360"/>
    </location>
</feature>
<gene>
    <name evidence="8" type="ORF">LSAA_6248</name>
</gene>
<organism evidence="8 9">
    <name type="scientific">Lepeophtheirus salmonis</name>
    <name type="common">Salmon louse</name>
    <name type="synonym">Caligus salmonis</name>
    <dbReference type="NCBI Taxonomy" id="72036"/>
    <lineage>
        <taxon>Eukaryota</taxon>
        <taxon>Metazoa</taxon>
        <taxon>Ecdysozoa</taxon>
        <taxon>Arthropoda</taxon>
        <taxon>Crustacea</taxon>
        <taxon>Multicrustacea</taxon>
        <taxon>Hexanauplia</taxon>
        <taxon>Copepoda</taxon>
        <taxon>Siphonostomatoida</taxon>
        <taxon>Caligidae</taxon>
        <taxon>Lepeophtheirus</taxon>
    </lineage>
</organism>
<dbReference type="GO" id="GO:0016020">
    <property type="term" value="C:membrane"/>
    <property type="evidence" value="ECO:0007669"/>
    <property type="project" value="UniProtKB-SubCell"/>
</dbReference>
<evidence type="ECO:0000256" key="3">
    <source>
        <dbReference type="ARBA" id="ARBA00022692"/>
    </source>
</evidence>
<dbReference type="InterPro" id="IPR050930">
    <property type="entry name" value="MFS_Vesicular_Transporter"/>
</dbReference>